<dbReference type="SUPFAM" id="SSF52540">
    <property type="entry name" value="P-loop containing nucleoside triphosphate hydrolases"/>
    <property type="match status" value="1"/>
</dbReference>
<dbReference type="InterPro" id="IPR031314">
    <property type="entry name" value="DNK_dom"/>
</dbReference>
<organism evidence="3">
    <name type="scientific">Mycoplasmopsis pulmonis (strain UAB CTIP)</name>
    <name type="common">Mycoplasma pulmonis</name>
    <dbReference type="NCBI Taxonomy" id="272635"/>
    <lineage>
        <taxon>Bacteria</taxon>
        <taxon>Bacillati</taxon>
        <taxon>Mycoplasmatota</taxon>
        <taxon>Mycoplasmoidales</taxon>
        <taxon>Metamycoplasmataceae</taxon>
        <taxon>Mycoplasmopsis</taxon>
    </lineage>
</organism>
<reference evidence="2 3" key="1">
    <citation type="journal article" date="2001" name="Nucleic Acids Res.">
        <title>The complete genome sequence of the murine respiratory pathogen Mycoplasma pulmonis.</title>
        <authorList>
            <person name="Chambaud I."/>
            <person name="Heilig R."/>
            <person name="Ferris S."/>
            <person name="Barbe V."/>
            <person name="Samson D."/>
            <person name="Galisson F."/>
            <person name="Moszer I."/>
            <person name="Dybvig K."/>
            <person name="Wroblewski H."/>
            <person name="Viari A."/>
            <person name="Rocha E.P.C."/>
            <person name="Blanchard A."/>
        </authorList>
    </citation>
    <scope>NUCLEOTIDE SEQUENCE [LARGE SCALE GENOMIC DNA]</scope>
    <source>
        <strain evidence="2 3">UAB CTIP</strain>
    </source>
</reference>
<accession>Q98Q17</accession>
<dbReference type="PANTHER" id="PTHR10513:SF35">
    <property type="entry name" value="DEOXYADENOSINE KINASE"/>
    <property type="match status" value="1"/>
</dbReference>
<feature type="domain" description="Deoxynucleoside kinase" evidence="1">
    <location>
        <begin position="3"/>
        <end position="211"/>
    </location>
</feature>
<dbReference type="GO" id="GO:0004138">
    <property type="term" value="F:deoxyguanosine kinase activity"/>
    <property type="evidence" value="ECO:0007669"/>
    <property type="project" value="UniProtKB-EC"/>
</dbReference>
<evidence type="ECO:0000259" key="1">
    <source>
        <dbReference type="Pfam" id="PF01712"/>
    </source>
</evidence>
<keyword evidence="2" id="KW-0808">Transferase</keyword>
<dbReference type="InterPro" id="IPR050566">
    <property type="entry name" value="Deoxyribonucleoside_kinase"/>
</dbReference>
<dbReference type="HOGENOM" id="CLU_110684_0_0_14"/>
<dbReference type="Proteomes" id="UP000000528">
    <property type="component" value="Chromosome"/>
</dbReference>
<gene>
    <name evidence="2" type="ordered locus">MYPU_5520</name>
</gene>
<dbReference type="Gene3D" id="3.40.50.300">
    <property type="entry name" value="P-loop containing nucleotide triphosphate hydrolases"/>
    <property type="match status" value="1"/>
</dbReference>
<dbReference type="Pfam" id="PF01712">
    <property type="entry name" value="dNK"/>
    <property type="match status" value="1"/>
</dbReference>
<dbReference type="RefSeq" id="WP_010925353.1">
    <property type="nucleotide sequence ID" value="NC_002771.1"/>
</dbReference>
<dbReference type="eggNOG" id="COG1428">
    <property type="taxonomic scope" value="Bacteria"/>
</dbReference>
<dbReference type="InterPro" id="IPR027417">
    <property type="entry name" value="P-loop_NTPase"/>
</dbReference>
<dbReference type="AlphaFoldDB" id="Q98Q17"/>
<proteinExistence type="predicted"/>
<keyword evidence="3" id="KW-1185">Reference proteome</keyword>
<dbReference type="PANTHER" id="PTHR10513">
    <property type="entry name" value="DEOXYNUCLEOSIDE KINASE"/>
    <property type="match status" value="1"/>
</dbReference>
<dbReference type="CDD" id="cd01673">
    <property type="entry name" value="dNK"/>
    <property type="match status" value="1"/>
</dbReference>
<dbReference type="EC" id="2.7.1.113" evidence="2"/>
<dbReference type="EMBL" id="AL445565">
    <property type="protein sequence ID" value="CAC13725.1"/>
    <property type="molecule type" value="Genomic_DNA"/>
</dbReference>
<protein>
    <submittedName>
        <fullName evidence="2">DEOXYGUANOSINE KINASE (DGUO KINASE) (DGK) (DEOXYNUCLEOSIDE KINASE COMPLEX I F-COMPONENT)</fullName>
        <ecNumber evidence="2">2.7.1.113</ecNumber>
    </submittedName>
</protein>
<dbReference type="PIR" id="H90580">
    <property type="entry name" value="H90580"/>
</dbReference>
<evidence type="ECO:0000313" key="3">
    <source>
        <dbReference type="Proteomes" id="UP000000528"/>
    </source>
</evidence>
<dbReference type="GO" id="GO:0005737">
    <property type="term" value="C:cytoplasm"/>
    <property type="evidence" value="ECO:0007669"/>
    <property type="project" value="TreeGrafter"/>
</dbReference>
<keyword evidence="2" id="KW-0418">Kinase</keyword>
<name>Q98Q17_MYCPU</name>
<dbReference type="STRING" id="272635.gene:17577159"/>
<sequence>MVIGISGMISTGKSTLVESLKNTYPTSLHLVEFEEDDEVFNTFLRWFYEKKENLTIGFQSYIVENHSSKFEKILSIFENEHLDPKKDFIFLDRFSVEHYIFAHVNLQSKAPYYLEAYDAMFDVIIRGNEIPDHAIFLDCSFEVFKQRLFSRGRDVEINNWEKNKNYFEILHAVYKPLFIKLCTKYNIPYTIIETDKLSADQTLAKAKEILENLKRS</sequence>
<dbReference type="KEGG" id="mpu:MYPU_5520"/>
<dbReference type="BioCyc" id="MPUL272635:G1GT6-565-MONOMER"/>
<evidence type="ECO:0000313" key="2">
    <source>
        <dbReference type="EMBL" id="CAC13725.1"/>
    </source>
</evidence>